<dbReference type="STRING" id="1172190.M947_06040"/>
<reference evidence="1 2" key="1">
    <citation type="submission" date="2013-07" db="EMBL/GenBank/DDBJ databases">
        <title>Sulfurimonas hongkongensis AST-10 Genome Sequencing.</title>
        <authorList>
            <person name="Cai L."/>
            <person name="Zhang T."/>
        </authorList>
    </citation>
    <scope>NUCLEOTIDE SEQUENCE [LARGE SCALE GENOMIC DNA]</scope>
    <source>
        <strain evidence="1 2">AST-10</strain>
    </source>
</reference>
<dbReference type="PATRIC" id="fig|1172190.3.peg.1174"/>
<protein>
    <recommendedName>
        <fullName evidence="3">Dinitrogenase iron-molybdenum cofactor biosynthesis domain-containing protein</fullName>
    </recommendedName>
</protein>
<evidence type="ECO:0000313" key="2">
    <source>
        <dbReference type="Proteomes" id="UP000015520"/>
    </source>
</evidence>
<gene>
    <name evidence="1" type="ORF">M947_06040</name>
</gene>
<dbReference type="RefSeq" id="WP_021287471.1">
    <property type="nucleotide sequence ID" value="NZ_AUPZ01000007.1"/>
</dbReference>
<dbReference type="OrthoDB" id="5372974at2"/>
<dbReference type="Proteomes" id="UP000015520">
    <property type="component" value="Unassembled WGS sequence"/>
</dbReference>
<dbReference type="eggNOG" id="ENOG5031ARC">
    <property type="taxonomic scope" value="Bacteria"/>
</dbReference>
<accession>T0KR78</accession>
<organism evidence="1 2">
    <name type="scientific">Sulfurimonas hongkongensis</name>
    <dbReference type="NCBI Taxonomy" id="1172190"/>
    <lineage>
        <taxon>Bacteria</taxon>
        <taxon>Pseudomonadati</taxon>
        <taxon>Campylobacterota</taxon>
        <taxon>Epsilonproteobacteria</taxon>
        <taxon>Campylobacterales</taxon>
        <taxon>Sulfurimonadaceae</taxon>
        <taxon>Sulfurimonas</taxon>
    </lineage>
</organism>
<sequence>MYILLPMSSDDVSTSSLSKIDDAKIWTQVLVENGQLLEANHSSDRDGFSSLSECAVVIDDNEYVWPFMEQNMMVLVAHTQRNLEEIIEAYLFKELHELAY</sequence>
<evidence type="ECO:0000313" key="1">
    <source>
        <dbReference type="EMBL" id="EQB39549.1"/>
    </source>
</evidence>
<evidence type="ECO:0008006" key="3">
    <source>
        <dbReference type="Google" id="ProtNLM"/>
    </source>
</evidence>
<dbReference type="AlphaFoldDB" id="T0KR78"/>
<comment type="caution">
    <text evidence="1">The sequence shown here is derived from an EMBL/GenBank/DDBJ whole genome shotgun (WGS) entry which is preliminary data.</text>
</comment>
<name>T0KR78_9BACT</name>
<proteinExistence type="predicted"/>
<dbReference type="EMBL" id="AUPZ01000007">
    <property type="protein sequence ID" value="EQB39549.1"/>
    <property type="molecule type" value="Genomic_DNA"/>
</dbReference>
<keyword evidence="2" id="KW-1185">Reference proteome</keyword>